<dbReference type="OMA" id="FWTAYVF"/>
<dbReference type="NCBIfam" id="TIGR03718">
    <property type="entry name" value="R_switched_Alx"/>
    <property type="match status" value="1"/>
</dbReference>
<dbReference type="OrthoDB" id="417520at2759"/>
<evidence type="ECO:0000256" key="3">
    <source>
        <dbReference type="ARBA" id="ARBA00022989"/>
    </source>
</evidence>
<dbReference type="InterPro" id="IPR005496">
    <property type="entry name" value="Integral_membrane_TerC"/>
</dbReference>
<proteinExistence type="predicted"/>
<dbReference type="Pfam" id="PF03741">
    <property type="entry name" value="TerC"/>
    <property type="match status" value="1"/>
</dbReference>
<keyword evidence="2 6" id="KW-0812">Transmembrane</keyword>
<evidence type="ECO:0000256" key="6">
    <source>
        <dbReference type="SAM" id="Phobius"/>
    </source>
</evidence>
<dbReference type="GO" id="GO:0009535">
    <property type="term" value="C:chloroplast thylakoid membrane"/>
    <property type="evidence" value="ECO:0000318"/>
    <property type="project" value="GO_Central"/>
</dbReference>
<keyword evidence="3 6" id="KW-1133">Transmembrane helix</keyword>
<reference evidence="7 8" key="1">
    <citation type="journal article" date="2014" name="Nat. Commun.">
        <title>Klebsormidium flaccidum genome reveals primary factors for plant terrestrial adaptation.</title>
        <authorList>
            <person name="Hori K."/>
            <person name="Maruyama F."/>
            <person name="Fujisawa T."/>
            <person name="Togashi T."/>
            <person name="Yamamoto N."/>
            <person name="Seo M."/>
            <person name="Sato S."/>
            <person name="Yamada T."/>
            <person name="Mori H."/>
            <person name="Tajima N."/>
            <person name="Moriyama T."/>
            <person name="Ikeuchi M."/>
            <person name="Watanabe M."/>
            <person name="Wada H."/>
            <person name="Kobayashi K."/>
            <person name="Saito M."/>
            <person name="Masuda T."/>
            <person name="Sasaki-Sekimoto Y."/>
            <person name="Mashiguchi K."/>
            <person name="Awai K."/>
            <person name="Shimojima M."/>
            <person name="Masuda S."/>
            <person name="Iwai M."/>
            <person name="Nobusawa T."/>
            <person name="Narise T."/>
            <person name="Kondo S."/>
            <person name="Saito H."/>
            <person name="Sato R."/>
            <person name="Murakawa M."/>
            <person name="Ihara Y."/>
            <person name="Oshima-Yamada Y."/>
            <person name="Ohtaka K."/>
            <person name="Satoh M."/>
            <person name="Sonobe K."/>
            <person name="Ishii M."/>
            <person name="Ohtani R."/>
            <person name="Kanamori-Sato M."/>
            <person name="Honoki R."/>
            <person name="Miyazaki D."/>
            <person name="Mochizuki H."/>
            <person name="Umetsu J."/>
            <person name="Higashi K."/>
            <person name="Shibata D."/>
            <person name="Kamiya Y."/>
            <person name="Sato N."/>
            <person name="Nakamura Y."/>
            <person name="Tabata S."/>
            <person name="Ida S."/>
            <person name="Kurokawa K."/>
            <person name="Ohta H."/>
        </authorList>
    </citation>
    <scope>NUCLEOTIDE SEQUENCE [LARGE SCALE GENOMIC DNA]</scope>
    <source>
        <strain evidence="7 8">NIES-2285</strain>
    </source>
</reference>
<dbReference type="GO" id="GO:0010027">
    <property type="term" value="P:thylakoid membrane organization"/>
    <property type="evidence" value="ECO:0000318"/>
    <property type="project" value="GO_Central"/>
</dbReference>
<evidence type="ECO:0000256" key="2">
    <source>
        <dbReference type="ARBA" id="ARBA00022692"/>
    </source>
</evidence>
<dbReference type="EMBL" id="DF237308">
    <property type="protein sequence ID" value="GAQ87538.1"/>
    <property type="molecule type" value="Genomic_DNA"/>
</dbReference>
<accession>A0A1Y1IHD0</accession>
<dbReference type="Proteomes" id="UP000054558">
    <property type="component" value="Unassembled WGS sequence"/>
</dbReference>
<dbReference type="PANTHER" id="PTHR30238">
    <property type="entry name" value="MEMBRANE BOUND PREDICTED REDOX MODULATOR"/>
    <property type="match status" value="1"/>
</dbReference>
<dbReference type="InterPro" id="IPR022369">
    <property type="entry name" value="Integral_membrane_TerC_rswitch"/>
</dbReference>
<evidence type="ECO:0000256" key="1">
    <source>
        <dbReference type="ARBA" id="ARBA00004141"/>
    </source>
</evidence>
<evidence type="ECO:0000313" key="7">
    <source>
        <dbReference type="EMBL" id="GAQ87538.1"/>
    </source>
</evidence>
<organism evidence="7 8">
    <name type="scientific">Klebsormidium nitens</name>
    <name type="common">Green alga</name>
    <name type="synonym">Ulothrix nitens</name>
    <dbReference type="NCBI Taxonomy" id="105231"/>
    <lineage>
        <taxon>Eukaryota</taxon>
        <taxon>Viridiplantae</taxon>
        <taxon>Streptophyta</taxon>
        <taxon>Klebsormidiophyceae</taxon>
        <taxon>Klebsormidiales</taxon>
        <taxon>Klebsormidiaceae</taxon>
        <taxon>Klebsormidium</taxon>
    </lineage>
</organism>
<feature type="transmembrane region" description="Helical" evidence="6">
    <location>
        <begin position="389"/>
        <end position="407"/>
    </location>
</feature>
<feature type="transmembrane region" description="Helical" evidence="6">
    <location>
        <begin position="266"/>
        <end position="283"/>
    </location>
</feature>
<dbReference type="AlphaFoldDB" id="A0A1Y1IHD0"/>
<evidence type="ECO:0000313" key="8">
    <source>
        <dbReference type="Proteomes" id="UP000054558"/>
    </source>
</evidence>
<feature type="transmembrane region" description="Helical" evidence="6">
    <location>
        <begin position="419"/>
        <end position="437"/>
    </location>
</feature>
<dbReference type="STRING" id="105231.A0A1Y1IHD0"/>
<comment type="subcellular location">
    <subcellularLocation>
        <location evidence="1">Membrane</location>
        <topology evidence="1">Multi-pass membrane protein</topology>
    </subcellularLocation>
</comment>
<name>A0A1Y1IHD0_KLENI</name>
<feature type="transmembrane region" description="Helical" evidence="6">
    <location>
        <begin position="173"/>
        <end position="194"/>
    </location>
</feature>
<evidence type="ECO:0000256" key="4">
    <source>
        <dbReference type="ARBA" id="ARBA00023136"/>
    </source>
</evidence>
<protein>
    <submittedName>
        <fullName evidence="7">Integral membrane protein</fullName>
    </submittedName>
</protein>
<sequence length="443" mass="47321">MASAHCLLAQKCTLGSPALVHHLPGASNRLESSCNPDLFVSAAHAPHGHPELRRRAAGLDGAHAGCHSNLRLVNSARIRHWRRASSKREGGLGTEEKEREKDNKKAAENGASSGERENGLPPGPLADIAQAAESVTEAATEVLHEVELATESLQSLIEEVPAPVAPISEQKTALITVAFWVAAAAVFGAGVGIVQGPGKASEYFAGYILEQSLSVDNLFVFVLIFKYFQVPLDYQNRVLSWGIAGAVVFRALLIGLGAATVQEFTAVNLVFAGILLFSSFKLLQGDDDEDEDLSDNYIVKTCSKLINSTDYYDGNNFFTVVDGVKRATPLLLTLAVVELSDIAFAVDSIPAVFGVTHDPFIVFSSNIFAIICLRSLYTLVAGVMKDLRFLQPSIAIVLGFVGAKLIAEFAGLQVPTESSLAVVIGVLGSGIFLSLKFPEEKED</sequence>
<feature type="region of interest" description="Disordered" evidence="5">
    <location>
        <begin position="83"/>
        <end position="126"/>
    </location>
</feature>
<feature type="transmembrane region" description="Helical" evidence="6">
    <location>
        <begin position="360"/>
        <end position="377"/>
    </location>
</feature>
<keyword evidence="4 6" id="KW-0472">Membrane</keyword>
<feature type="transmembrane region" description="Helical" evidence="6">
    <location>
        <begin position="238"/>
        <end position="259"/>
    </location>
</feature>
<dbReference type="PANTHER" id="PTHR30238:SF0">
    <property type="entry name" value="THYLAKOID MEMBRANE PROTEIN TERC, CHLOROPLASTIC"/>
    <property type="match status" value="1"/>
</dbReference>
<keyword evidence="8" id="KW-1185">Reference proteome</keyword>
<gene>
    <name evidence="7" type="ORF">KFL_003590120</name>
</gene>
<feature type="compositionally biased region" description="Basic and acidic residues" evidence="5">
    <location>
        <begin position="86"/>
        <end position="107"/>
    </location>
</feature>
<evidence type="ECO:0000256" key="5">
    <source>
        <dbReference type="SAM" id="MobiDB-lite"/>
    </source>
</evidence>